<name>A0AA49GZP2_9CAUD</name>
<dbReference type="RefSeq" id="YP_010678237.1">
    <property type="nucleotide sequence ID" value="NC_071032.1"/>
</dbReference>
<evidence type="ECO:0000313" key="1">
    <source>
        <dbReference type="EMBL" id="UJQ86844.1"/>
    </source>
</evidence>
<protein>
    <submittedName>
        <fullName evidence="1">Uncharacterized protein</fullName>
    </submittedName>
</protein>
<sequence>MIDSLYQRRILAALNYTGKHIYAGTVTGAEKAKRRAKGKAQRAARKAAR</sequence>
<reference evidence="1" key="1">
    <citation type="submission" date="2021-11" db="EMBL/GenBank/DDBJ databases">
        <authorList>
            <person name="Furlong K.P."/>
            <person name="Elkbouli M."/>
            <person name="Barwitzki K."/>
            <person name="Hastings E.M."/>
            <person name="Saal A.P."/>
            <person name="Sandouka T."/>
            <person name="Tran A."/>
            <person name="Tremblay V."/>
            <person name="Williams E.C."/>
            <person name="Giles L.L."/>
            <person name="McCarthy L."/>
            <person name="Wheaton K.A."/>
            <person name="Chan K."/>
            <person name="Rudner A.D."/>
            <person name="Beyer A.R."/>
            <person name="Chong R.A."/>
            <person name="Edgington N.P."/>
            <person name="Freise A.C."/>
            <person name="Garcia Costas A.M."/>
            <person name="Gibb B.P."/>
            <person name="Klyczek K.K."/>
            <person name="Swerdlow S.J."/>
            <person name="Garlena R.A."/>
            <person name="Russell D.A."/>
            <person name="Jacobs-Sera D."/>
            <person name="Hatfull G.F."/>
        </authorList>
    </citation>
    <scope>NUCLEOTIDE SEQUENCE</scope>
</reference>
<keyword evidence="2" id="KW-1185">Reference proteome</keyword>
<dbReference type="GeneID" id="77954630"/>
<dbReference type="KEGG" id="vg:77954630"/>
<accession>A0AA49GZP2</accession>
<proteinExistence type="predicted"/>
<gene>
    <name evidence="1" type="primary">54</name>
    <name evidence="1" type="ORF">SEA_REEDO_54</name>
</gene>
<dbReference type="Proteomes" id="UP001200740">
    <property type="component" value="Segment"/>
</dbReference>
<dbReference type="EMBL" id="OL455896">
    <property type="protein sequence ID" value="UJQ86844.1"/>
    <property type="molecule type" value="Genomic_DNA"/>
</dbReference>
<evidence type="ECO:0000313" key="2">
    <source>
        <dbReference type="Proteomes" id="UP001200740"/>
    </source>
</evidence>
<organism evidence="1 2">
    <name type="scientific">Arthrobacter phage Reedo</name>
    <dbReference type="NCBI Taxonomy" id="2910755"/>
    <lineage>
        <taxon>Viruses</taxon>
        <taxon>Duplodnaviria</taxon>
        <taxon>Heunggongvirae</taxon>
        <taxon>Uroviricota</taxon>
        <taxon>Caudoviricetes</taxon>
        <taxon>Casidaviridae</taxon>
        <taxon>Manhattanvirus</taxon>
        <taxon>Manhattanvirus reedo</taxon>
    </lineage>
</organism>